<dbReference type="Pfam" id="PF04138">
    <property type="entry name" value="GtrA_DPMS_TM"/>
    <property type="match status" value="1"/>
</dbReference>
<evidence type="ECO:0000259" key="6">
    <source>
        <dbReference type="Pfam" id="PF04138"/>
    </source>
</evidence>
<comment type="subcellular location">
    <subcellularLocation>
        <location evidence="1">Membrane</location>
        <topology evidence="1">Multi-pass membrane protein</topology>
    </subcellularLocation>
</comment>
<keyword evidence="2 5" id="KW-0812">Transmembrane</keyword>
<organism evidence="7 8">
    <name type="scientific">Polynucleobacter wuianus</name>
    <dbReference type="NCBI Taxonomy" id="1743168"/>
    <lineage>
        <taxon>Bacteria</taxon>
        <taxon>Pseudomonadati</taxon>
        <taxon>Pseudomonadota</taxon>
        <taxon>Betaproteobacteria</taxon>
        <taxon>Burkholderiales</taxon>
        <taxon>Burkholderiaceae</taxon>
        <taxon>Polynucleobacter</taxon>
    </lineage>
</organism>
<sequence length="132" mass="15212">MLLRYILIAILATAINIAIQIIFLRVYHGENALILSVLCATAIGLFLRYELDKKYIFNAQHKNMRSDVRKFLLYSSMGIFSTAIFWLTEWAFHIIFASNLMRYVGAGIGLSTGYYVKYHLDKKFVFNNSISV</sequence>
<accession>A0A191UIL4</accession>
<dbReference type="GO" id="GO:0016020">
    <property type="term" value="C:membrane"/>
    <property type="evidence" value="ECO:0007669"/>
    <property type="project" value="UniProtKB-SubCell"/>
</dbReference>
<keyword evidence="8" id="KW-1185">Reference proteome</keyword>
<dbReference type="GO" id="GO:0000271">
    <property type="term" value="P:polysaccharide biosynthetic process"/>
    <property type="evidence" value="ECO:0007669"/>
    <property type="project" value="InterPro"/>
</dbReference>
<dbReference type="NCBIfam" id="NF037976">
    <property type="entry name" value="gtrA_1"/>
    <property type="match status" value="1"/>
</dbReference>
<evidence type="ECO:0000256" key="1">
    <source>
        <dbReference type="ARBA" id="ARBA00004141"/>
    </source>
</evidence>
<feature type="transmembrane region" description="Helical" evidence="5">
    <location>
        <begin position="94"/>
        <end position="116"/>
    </location>
</feature>
<dbReference type="KEGG" id="pwu:A8O14_06090"/>
<feature type="domain" description="GtrA/DPMS transmembrane" evidence="6">
    <location>
        <begin position="4"/>
        <end position="126"/>
    </location>
</feature>
<name>A0A191UIL4_9BURK</name>
<dbReference type="EMBL" id="CP015922">
    <property type="protein sequence ID" value="ANJ00752.1"/>
    <property type="molecule type" value="Genomic_DNA"/>
</dbReference>
<keyword evidence="3 5" id="KW-1133">Transmembrane helix</keyword>
<dbReference type="OrthoDB" id="565050at2"/>
<feature type="transmembrane region" description="Helical" evidence="5">
    <location>
        <begin position="71"/>
        <end position="88"/>
    </location>
</feature>
<evidence type="ECO:0000313" key="8">
    <source>
        <dbReference type="Proteomes" id="UP000078463"/>
    </source>
</evidence>
<evidence type="ECO:0000256" key="4">
    <source>
        <dbReference type="ARBA" id="ARBA00023136"/>
    </source>
</evidence>
<dbReference type="Proteomes" id="UP000078463">
    <property type="component" value="Chromosome"/>
</dbReference>
<reference evidence="8" key="1">
    <citation type="submission" date="2016-05" db="EMBL/GenBank/DDBJ databases">
        <title>Polynucleobacter sp. QLW-P1FAT50C-4 genome.</title>
        <authorList>
            <person name="Hahn M.W."/>
        </authorList>
    </citation>
    <scope>NUCLEOTIDE SEQUENCE [LARGE SCALE GENOMIC DNA]</scope>
    <source>
        <strain evidence="8">QLW-P1FAT50C-4</strain>
    </source>
</reference>
<evidence type="ECO:0000256" key="3">
    <source>
        <dbReference type="ARBA" id="ARBA00022989"/>
    </source>
</evidence>
<evidence type="ECO:0000256" key="5">
    <source>
        <dbReference type="SAM" id="Phobius"/>
    </source>
</evidence>
<dbReference type="STRING" id="1743168.A8O14_06090"/>
<gene>
    <name evidence="7" type="ORF">A8O14_06090</name>
</gene>
<evidence type="ECO:0000256" key="2">
    <source>
        <dbReference type="ARBA" id="ARBA00022692"/>
    </source>
</evidence>
<feature type="transmembrane region" description="Helical" evidence="5">
    <location>
        <begin position="33"/>
        <end position="51"/>
    </location>
</feature>
<feature type="transmembrane region" description="Helical" evidence="5">
    <location>
        <begin position="5"/>
        <end position="27"/>
    </location>
</feature>
<dbReference type="InterPro" id="IPR007267">
    <property type="entry name" value="GtrA_DPMS_TM"/>
</dbReference>
<proteinExistence type="predicted"/>
<protein>
    <recommendedName>
        <fullName evidence="6">GtrA/DPMS transmembrane domain-containing protein</fullName>
    </recommendedName>
</protein>
<keyword evidence="4 5" id="KW-0472">Membrane</keyword>
<dbReference type="AlphaFoldDB" id="A0A191UIL4"/>
<evidence type="ECO:0000313" key="7">
    <source>
        <dbReference type="EMBL" id="ANJ00752.1"/>
    </source>
</evidence>